<sequence length="382" mass="43636">MNNFSLDQVRDIAARAISPIELPPEAQGSEARYKIFKGIPHHEYYLIFLLLVDLLGFKYSGPFEKVAYIIPLGYKGIRYTVAYAKFGMRIECPEDGSPEDVYEALRRGMKAAKSYYLWRAAEASATSNLNLISKCPELWDKYVFLKEQSQNLLEKFEADKDQSVVERGYNEDGSVKWSSISFPAYEFRTQSVWLHEAAVDAFFAWSEQALVHLAVLMGRLKTGSEIADLLKKEFGEKCKRVMDLSEPKEKASYDDILKLRVELRNYVAHGSFGKDGSTFQFHSRVGAVPLKILDGGDQSDFAFGYSPRRDWETDYSRIDRFLETIWSGDRSPAKQYLETGFPCVLTYACDGTYQRAMQSEGEMSSFIDFLAYQMDNAANMDF</sequence>
<evidence type="ECO:0000313" key="2">
    <source>
        <dbReference type="Proteomes" id="UP001623290"/>
    </source>
</evidence>
<proteinExistence type="predicted"/>
<name>A0ABZ1DZZ8_9RHOB</name>
<dbReference type="EMBL" id="CP135443">
    <property type="protein sequence ID" value="WRY33552.1"/>
    <property type="molecule type" value="Genomic_DNA"/>
</dbReference>
<organism evidence="1 2">
    <name type="scientific">Thioclava litoralis</name>
    <dbReference type="NCBI Taxonomy" id="3076557"/>
    <lineage>
        <taxon>Bacteria</taxon>
        <taxon>Pseudomonadati</taxon>
        <taxon>Pseudomonadota</taxon>
        <taxon>Alphaproteobacteria</taxon>
        <taxon>Rhodobacterales</taxon>
        <taxon>Paracoccaceae</taxon>
        <taxon>Thioclava</taxon>
    </lineage>
</organism>
<evidence type="ECO:0008006" key="3">
    <source>
        <dbReference type="Google" id="ProtNLM"/>
    </source>
</evidence>
<evidence type="ECO:0000313" key="1">
    <source>
        <dbReference type="EMBL" id="WRY33552.1"/>
    </source>
</evidence>
<dbReference type="Proteomes" id="UP001623290">
    <property type="component" value="Chromosome"/>
</dbReference>
<dbReference type="RefSeq" id="WP_406720775.1">
    <property type="nucleotide sequence ID" value="NZ_CP135443.1"/>
</dbReference>
<protein>
    <recommendedName>
        <fullName evidence="3">Apea-like HEPN domain-containing protein</fullName>
    </recommendedName>
</protein>
<gene>
    <name evidence="1" type="ORF">RPE78_12845</name>
</gene>
<keyword evidence="2" id="KW-1185">Reference proteome</keyword>
<accession>A0ABZ1DZZ8</accession>
<reference evidence="1 2" key="1">
    <citation type="submission" date="2023-09" db="EMBL/GenBank/DDBJ databases">
        <title>Thioclava shenzhenensis sp. nov., a multidrug resistant bacteria-antagonizing species isolated from coastal seawater.</title>
        <authorList>
            <person name="Long M."/>
        </authorList>
    </citation>
    <scope>NUCLEOTIDE SEQUENCE [LARGE SCALE GENOMIC DNA]</scope>
    <source>
        <strain evidence="1 2">FTW29</strain>
    </source>
</reference>